<evidence type="ECO:0000313" key="1">
    <source>
        <dbReference type="Proteomes" id="UP000887580"/>
    </source>
</evidence>
<proteinExistence type="predicted"/>
<protein>
    <submittedName>
        <fullName evidence="2">Helicase ATP-binding domain-containing protein</fullName>
    </submittedName>
</protein>
<evidence type="ECO:0000313" key="2">
    <source>
        <dbReference type="WBParaSite" id="PS1159_v2.g1674.t1"/>
    </source>
</evidence>
<reference evidence="2" key="1">
    <citation type="submission" date="2022-11" db="UniProtKB">
        <authorList>
            <consortium name="WormBaseParasite"/>
        </authorList>
    </citation>
    <scope>IDENTIFICATION</scope>
</reference>
<dbReference type="Proteomes" id="UP000887580">
    <property type="component" value="Unplaced"/>
</dbReference>
<dbReference type="WBParaSite" id="PS1159_v2.g1674.t1">
    <property type="protein sequence ID" value="PS1159_v2.g1674.t1"/>
    <property type="gene ID" value="PS1159_v2.g1674"/>
</dbReference>
<sequence>MATTTKKLSLKDFGLDSHHSLDDDNSRFSNLNLNQAFQAPVQSLSKLNKNQSFCDSTASDKYQEKIKPQILKTSNFAIFNDETKEIKNGRMNFGSNTNNGSILSLHIEAYENLIESCDGKKDKVVKSDKQTFANISTFLIQNQFEFPRQQNDEISEPEMSQFKTSQRLLNPNKVSNKVGQEVFVRYHTEKQLDFIQTYPEFNCSSKLIEILQKLWVVPRSLSSAILQSGFEGKDMIIEAKKGSGKTTCLSILAANYVHKNNTPTNGAILILTPTVGHAYKVQKIVESLISLHVLTIFRKNGRAAKTDIENKCYPIIVAIPRHLFPLVESKMISLEDLEMVIISETEFFSEDDIETYIKPIISSTNSSKTQYALFSNKKNSKEMIDCFVGYMKEPILLQLGIDQATSDTDAIKISKIEKRFPRIESDSNLSDTSLPPENVNTGPPAVVNVANILLLCPDLAPAYQQSNQLPRRIIHAKKEESEESEEEKENRPKFDENGKMTKGSLFG</sequence>
<name>A0AC35FGV6_9BILA</name>
<accession>A0AC35FGV6</accession>
<organism evidence="1 2">
    <name type="scientific">Panagrolaimus sp. PS1159</name>
    <dbReference type="NCBI Taxonomy" id="55785"/>
    <lineage>
        <taxon>Eukaryota</taxon>
        <taxon>Metazoa</taxon>
        <taxon>Ecdysozoa</taxon>
        <taxon>Nematoda</taxon>
        <taxon>Chromadorea</taxon>
        <taxon>Rhabditida</taxon>
        <taxon>Tylenchina</taxon>
        <taxon>Panagrolaimomorpha</taxon>
        <taxon>Panagrolaimoidea</taxon>
        <taxon>Panagrolaimidae</taxon>
        <taxon>Panagrolaimus</taxon>
    </lineage>
</organism>